<dbReference type="PANTHER" id="PTHR43712:SF1">
    <property type="entry name" value="HYPOTHETICAL O-METHYLTRANSFERASE (EUROFUNG)-RELATED"/>
    <property type="match status" value="1"/>
</dbReference>
<keyword evidence="2" id="KW-0808">Transferase</keyword>
<evidence type="ECO:0000259" key="4">
    <source>
        <dbReference type="Pfam" id="PF00891"/>
    </source>
</evidence>
<dbReference type="Pfam" id="PF00891">
    <property type="entry name" value="Methyltransf_2"/>
    <property type="match status" value="1"/>
</dbReference>
<proteinExistence type="predicted"/>
<reference evidence="6" key="1">
    <citation type="journal article" date="2015" name="Genome Announc.">
        <title>Draft genome sequence of Talaromyces cellulolyticus strain Y-94, a source of lignocellulosic biomass-degrading enzymes.</title>
        <authorList>
            <person name="Fujii T."/>
            <person name="Koike H."/>
            <person name="Sawayama S."/>
            <person name="Yano S."/>
            <person name="Inoue H."/>
        </authorList>
    </citation>
    <scope>NUCLEOTIDE SEQUENCE [LARGE SCALE GENOMIC DNA]</scope>
    <source>
        <strain evidence="6">Y-94</strain>
    </source>
</reference>
<dbReference type="SUPFAM" id="SSF53335">
    <property type="entry name" value="S-adenosyl-L-methionine-dependent methyltransferases"/>
    <property type="match status" value="1"/>
</dbReference>
<accession>A0A6V8H0E6</accession>
<dbReference type="Gene3D" id="3.40.50.150">
    <property type="entry name" value="Vaccinia Virus protein VP39"/>
    <property type="match status" value="2"/>
</dbReference>
<keyword evidence="6" id="KW-1185">Reference proteome</keyword>
<dbReference type="PIRSF" id="PIRSF005739">
    <property type="entry name" value="O-mtase"/>
    <property type="match status" value="1"/>
</dbReference>
<dbReference type="GO" id="GO:0032259">
    <property type="term" value="P:methylation"/>
    <property type="evidence" value="ECO:0007669"/>
    <property type="project" value="UniProtKB-KW"/>
</dbReference>
<dbReference type="InterPro" id="IPR001077">
    <property type="entry name" value="COMT_C"/>
</dbReference>
<dbReference type="EMBL" id="DF933811">
    <property type="protein sequence ID" value="GAM34423.1"/>
    <property type="molecule type" value="Genomic_DNA"/>
</dbReference>
<evidence type="ECO:0000313" key="6">
    <source>
        <dbReference type="Proteomes" id="UP000053095"/>
    </source>
</evidence>
<name>A0A6V8H0E6_TALPI</name>
<dbReference type="Gene3D" id="1.10.10.10">
    <property type="entry name" value="Winged helix-like DNA-binding domain superfamily/Winged helix DNA-binding domain"/>
    <property type="match status" value="1"/>
</dbReference>
<dbReference type="InterPro" id="IPR036388">
    <property type="entry name" value="WH-like_DNA-bd_sf"/>
</dbReference>
<evidence type="ECO:0000256" key="3">
    <source>
        <dbReference type="ARBA" id="ARBA00022691"/>
    </source>
</evidence>
<organism evidence="5 6">
    <name type="scientific">Talaromyces pinophilus</name>
    <name type="common">Penicillium pinophilum</name>
    <dbReference type="NCBI Taxonomy" id="128442"/>
    <lineage>
        <taxon>Eukaryota</taxon>
        <taxon>Fungi</taxon>
        <taxon>Dikarya</taxon>
        <taxon>Ascomycota</taxon>
        <taxon>Pezizomycotina</taxon>
        <taxon>Eurotiomycetes</taxon>
        <taxon>Eurotiomycetidae</taxon>
        <taxon>Eurotiales</taxon>
        <taxon>Trichocomaceae</taxon>
        <taxon>Talaromyces</taxon>
        <taxon>Talaromyces sect. Talaromyces</taxon>
    </lineage>
</organism>
<dbReference type="InterPro" id="IPR029063">
    <property type="entry name" value="SAM-dependent_MTases_sf"/>
</dbReference>
<dbReference type="GO" id="GO:0008171">
    <property type="term" value="F:O-methyltransferase activity"/>
    <property type="evidence" value="ECO:0007669"/>
    <property type="project" value="InterPro"/>
</dbReference>
<evidence type="ECO:0000256" key="1">
    <source>
        <dbReference type="ARBA" id="ARBA00022603"/>
    </source>
</evidence>
<dbReference type="Proteomes" id="UP000053095">
    <property type="component" value="Unassembled WGS sequence"/>
</dbReference>
<keyword evidence="3" id="KW-0949">S-adenosyl-L-methionine</keyword>
<keyword evidence="1" id="KW-0489">Methyltransferase</keyword>
<protein>
    <recommendedName>
        <fullName evidence="4">O-methyltransferase C-terminal domain-containing protein</fullName>
    </recommendedName>
</protein>
<gene>
    <name evidence="5" type="ORF">TCE0_015r01996</name>
</gene>
<dbReference type="InterPro" id="IPR016461">
    <property type="entry name" value="COMT-like"/>
</dbReference>
<dbReference type="PROSITE" id="PS51683">
    <property type="entry name" value="SAM_OMT_II"/>
    <property type="match status" value="1"/>
</dbReference>
<evidence type="ECO:0000313" key="5">
    <source>
        <dbReference type="EMBL" id="GAM34423.1"/>
    </source>
</evidence>
<evidence type="ECO:0000256" key="2">
    <source>
        <dbReference type="ARBA" id="ARBA00022679"/>
    </source>
</evidence>
<comment type="caution">
    <text evidence="5">The sequence shown here is derived from an EMBL/GenBank/DDBJ whole genome shotgun (WGS) entry which is preliminary data.</text>
</comment>
<dbReference type="PANTHER" id="PTHR43712">
    <property type="entry name" value="PUTATIVE (AFU_ORTHOLOGUE AFUA_4G14580)-RELATED"/>
    <property type="match status" value="1"/>
</dbReference>
<sequence length="353" mass="40409">MEALVDHVKTLAKSCDAKTRREILDQLQSLCHSIESPDDTVQRISFLNLQLAGLRIGADLKLFNILSESSSPLTIDQISKNTKENAVLLGIHRTLEHSYTLYQEVDKDAFTANNVCKTLATIGAQAAIHHYFDAMGPGIQELPDLLKDTQYADPEDITNTGIQRAWKTDLSLFLWFQEQPEELSHFQHYLTMNRSGRPIFLDVYPVLEKTETNMDPERALFVDVRGGTSHDIQEWKPWHKDFIQPQTAKGAKFYYMRNIMYDWPDDKCRLNLKHLIDAMGPDSFILIDEMVLPNSGVHWQMAQLDMLMMAVLAARERTHEQWSKLLESAGLKINNIYTYADTLKDSIIEAVPL</sequence>
<dbReference type="AlphaFoldDB" id="A0A6V8H0E6"/>
<feature type="domain" description="O-methyltransferase C-terminal" evidence="4">
    <location>
        <begin position="250"/>
        <end position="331"/>
    </location>
</feature>